<accession>A0A2P2QHS4</accession>
<keyword evidence="1" id="KW-0812">Transmembrane</keyword>
<evidence type="ECO:0000256" key="1">
    <source>
        <dbReference type="SAM" id="Phobius"/>
    </source>
</evidence>
<protein>
    <submittedName>
        <fullName evidence="2">Uncharacterized protein</fullName>
    </submittedName>
</protein>
<evidence type="ECO:0000313" key="2">
    <source>
        <dbReference type="EMBL" id="MBX66445.1"/>
    </source>
</evidence>
<sequence>MSTDSILSLSLPCQFIIMMGLSIALCIRIYVSYYPENSMC</sequence>
<organism evidence="2">
    <name type="scientific">Rhizophora mucronata</name>
    <name type="common">Asiatic mangrove</name>
    <dbReference type="NCBI Taxonomy" id="61149"/>
    <lineage>
        <taxon>Eukaryota</taxon>
        <taxon>Viridiplantae</taxon>
        <taxon>Streptophyta</taxon>
        <taxon>Embryophyta</taxon>
        <taxon>Tracheophyta</taxon>
        <taxon>Spermatophyta</taxon>
        <taxon>Magnoliopsida</taxon>
        <taxon>eudicotyledons</taxon>
        <taxon>Gunneridae</taxon>
        <taxon>Pentapetalae</taxon>
        <taxon>rosids</taxon>
        <taxon>fabids</taxon>
        <taxon>Malpighiales</taxon>
        <taxon>Rhizophoraceae</taxon>
        <taxon>Rhizophora</taxon>
    </lineage>
</organism>
<keyword evidence="1" id="KW-1133">Transmembrane helix</keyword>
<reference evidence="2" key="1">
    <citation type="submission" date="2018-02" db="EMBL/GenBank/DDBJ databases">
        <title>Rhizophora mucronata_Transcriptome.</title>
        <authorList>
            <person name="Meera S.P."/>
            <person name="Sreeshan A."/>
            <person name="Augustine A."/>
        </authorList>
    </citation>
    <scope>NUCLEOTIDE SEQUENCE</scope>
    <source>
        <tissue evidence="2">Leaf</tissue>
    </source>
</reference>
<name>A0A2P2QHS4_RHIMU</name>
<dbReference type="AlphaFoldDB" id="A0A2P2QHS4"/>
<keyword evidence="1" id="KW-0472">Membrane</keyword>
<dbReference type="EMBL" id="GGEC01085961">
    <property type="protein sequence ID" value="MBX66445.1"/>
    <property type="molecule type" value="Transcribed_RNA"/>
</dbReference>
<feature type="transmembrane region" description="Helical" evidence="1">
    <location>
        <begin position="6"/>
        <end position="31"/>
    </location>
</feature>
<proteinExistence type="predicted"/>